<protein>
    <submittedName>
        <fullName evidence="1">Uncharacterized protein</fullName>
    </submittedName>
</protein>
<dbReference type="EMBL" id="UINC01024701">
    <property type="protein sequence ID" value="SVA98870.1"/>
    <property type="molecule type" value="Genomic_DNA"/>
</dbReference>
<evidence type="ECO:0000313" key="1">
    <source>
        <dbReference type="EMBL" id="SVA98870.1"/>
    </source>
</evidence>
<gene>
    <name evidence="1" type="ORF">METZ01_LOCUS151724</name>
</gene>
<feature type="non-terminal residue" evidence="1">
    <location>
        <position position="31"/>
    </location>
</feature>
<sequence length="31" mass="3809">MRKDKSYEVKTLRLNNKFKGFWIDSSQFTKL</sequence>
<name>A0A382ABE7_9ZZZZ</name>
<dbReference type="AlphaFoldDB" id="A0A382ABE7"/>
<accession>A0A382ABE7</accession>
<proteinExistence type="predicted"/>
<reference evidence="1" key="1">
    <citation type="submission" date="2018-05" db="EMBL/GenBank/DDBJ databases">
        <authorList>
            <person name="Lanie J.A."/>
            <person name="Ng W.-L."/>
            <person name="Kazmierczak K.M."/>
            <person name="Andrzejewski T.M."/>
            <person name="Davidsen T.M."/>
            <person name="Wayne K.J."/>
            <person name="Tettelin H."/>
            <person name="Glass J.I."/>
            <person name="Rusch D."/>
            <person name="Podicherti R."/>
            <person name="Tsui H.-C.T."/>
            <person name="Winkler M.E."/>
        </authorList>
    </citation>
    <scope>NUCLEOTIDE SEQUENCE</scope>
</reference>
<organism evidence="1">
    <name type="scientific">marine metagenome</name>
    <dbReference type="NCBI Taxonomy" id="408172"/>
    <lineage>
        <taxon>unclassified sequences</taxon>
        <taxon>metagenomes</taxon>
        <taxon>ecological metagenomes</taxon>
    </lineage>
</organism>
<feature type="non-terminal residue" evidence="1">
    <location>
        <position position="1"/>
    </location>
</feature>